<dbReference type="PIRSF" id="PIRSF005690">
    <property type="entry name" value="GerBA"/>
    <property type="match status" value="1"/>
</dbReference>
<dbReference type="EMBL" id="JAHQCR010000034">
    <property type="protein sequence ID" value="MBU9721432.1"/>
    <property type="molecule type" value="Genomic_DNA"/>
</dbReference>
<evidence type="ECO:0000256" key="5">
    <source>
        <dbReference type="SAM" id="Phobius"/>
    </source>
</evidence>
<sequence>MFSKLMKRKQGDPINELSFEEYLSTHTNIHDHLPRSTISVKQKCNEIFSESFDFSERDFHLLTGRSVYICYFSALISQPQLEESVIKPLLQHVDYINNTEHLGSILTVTKYEFVTDWKMAVESILDGNILLHVDQLDPIIVYLAEKQDRTPGDPTTEYQVYGAKFGFIEDSRKNVGIMRQFIKDPRLKSKGYEIGVVSKTQVAAVYLDQYCQPEVLDHLDQLLNSYHKEHLLSIGQLTKYISKHPNSIFPQATMSERPDLVALSLIQGKVALFIDNSTFCVVTPVTLMDLIETSEDHFFLVKWNLLFIRLLRLASLFIGTILPALYVALVAFQPELIPTTLTISVAQSRVQIPLPATAEAFLMMFALDVLIEASIRLPSFVGQTIGIVGGLVIGTAAVEAGIVSHTMVIVIAFTAIALFTMPSWEFVSSWRIIRYLLVGVSTLLGLYGLTLAVGFLLIHLCKLDSMNKPYMYPFAPFDGKRFKTFFLPKR</sequence>
<organism evidence="6 7">
    <name type="scientific">Evansella alkalicola</name>
    <dbReference type="NCBI Taxonomy" id="745819"/>
    <lineage>
        <taxon>Bacteria</taxon>
        <taxon>Bacillati</taxon>
        <taxon>Bacillota</taxon>
        <taxon>Bacilli</taxon>
        <taxon>Bacillales</taxon>
        <taxon>Bacillaceae</taxon>
        <taxon>Evansella</taxon>
    </lineage>
</organism>
<dbReference type="Pfam" id="PF03323">
    <property type="entry name" value="GerA"/>
    <property type="match status" value="1"/>
</dbReference>
<evidence type="ECO:0000313" key="7">
    <source>
        <dbReference type="Proteomes" id="UP000790580"/>
    </source>
</evidence>
<dbReference type="InterPro" id="IPR004995">
    <property type="entry name" value="Spore_Ger"/>
</dbReference>
<evidence type="ECO:0000256" key="4">
    <source>
        <dbReference type="PIRNR" id="PIRNR005690"/>
    </source>
</evidence>
<keyword evidence="5" id="KW-0812">Transmembrane</keyword>
<keyword evidence="7" id="KW-1185">Reference proteome</keyword>
<gene>
    <name evidence="6" type="ORF">KS407_08230</name>
</gene>
<feature type="transmembrane region" description="Helical" evidence="5">
    <location>
        <begin position="310"/>
        <end position="332"/>
    </location>
</feature>
<name>A0ABS6JT57_9BACI</name>
<comment type="similarity">
    <text evidence="2 4">Belongs to the GerABKA family.</text>
</comment>
<comment type="subcellular location">
    <subcellularLocation>
        <location evidence="4">Cell membrane</location>
    </subcellularLocation>
    <subcellularLocation>
        <location evidence="1">Membrane</location>
        <topology evidence="1">Multi-pass membrane protein</topology>
    </subcellularLocation>
</comment>
<accession>A0ABS6JT57</accession>
<evidence type="ECO:0000256" key="2">
    <source>
        <dbReference type="ARBA" id="ARBA00005278"/>
    </source>
</evidence>
<evidence type="ECO:0000313" key="6">
    <source>
        <dbReference type="EMBL" id="MBU9721432.1"/>
    </source>
</evidence>
<evidence type="ECO:0000256" key="1">
    <source>
        <dbReference type="ARBA" id="ARBA00004141"/>
    </source>
</evidence>
<feature type="transmembrane region" description="Helical" evidence="5">
    <location>
        <begin position="432"/>
        <end position="458"/>
    </location>
</feature>
<proteinExistence type="inferred from homology"/>
<protein>
    <submittedName>
        <fullName evidence="6">Spore germination protein</fullName>
    </submittedName>
</protein>
<dbReference type="Proteomes" id="UP000790580">
    <property type="component" value="Unassembled WGS sequence"/>
</dbReference>
<dbReference type="PANTHER" id="PTHR22550:SF5">
    <property type="entry name" value="LEUCINE ZIPPER PROTEIN 4"/>
    <property type="match status" value="1"/>
</dbReference>
<dbReference type="RefSeq" id="WP_088075417.1">
    <property type="nucleotide sequence ID" value="NZ_JAHQCR010000034.1"/>
</dbReference>
<comment type="caution">
    <text evidence="6">The sequence shown here is derived from an EMBL/GenBank/DDBJ whole genome shotgun (WGS) entry which is preliminary data.</text>
</comment>
<keyword evidence="5" id="KW-1133">Transmembrane helix</keyword>
<feature type="transmembrane region" description="Helical" evidence="5">
    <location>
        <begin position="387"/>
        <end position="420"/>
    </location>
</feature>
<reference evidence="6 7" key="1">
    <citation type="submission" date="2021-06" db="EMBL/GenBank/DDBJ databases">
        <title>Bacillus sp. RD4P76, an endophyte from a halophyte.</title>
        <authorList>
            <person name="Sun J.-Q."/>
        </authorList>
    </citation>
    <scope>NUCLEOTIDE SEQUENCE [LARGE SCALE GENOMIC DNA]</scope>
    <source>
        <strain evidence="6 7">JCM 17098</strain>
    </source>
</reference>
<evidence type="ECO:0000256" key="3">
    <source>
        <dbReference type="ARBA" id="ARBA00023136"/>
    </source>
</evidence>
<dbReference type="PANTHER" id="PTHR22550">
    <property type="entry name" value="SPORE GERMINATION PROTEIN"/>
    <property type="match status" value="1"/>
</dbReference>
<keyword evidence="3 4" id="KW-0472">Membrane</keyword>
<dbReference type="InterPro" id="IPR050768">
    <property type="entry name" value="UPF0353/GerABKA_families"/>
</dbReference>